<proteinExistence type="predicted"/>
<feature type="non-terminal residue" evidence="2">
    <location>
        <position position="74"/>
    </location>
</feature>
<name>A0A6J4M8I2_9BACT</name>
<feature type="compositionally biased region" description="Basic residues" evidence="1">
    <location>
        <begin position="28"/>
        <end position="43"/>
    </location>
</feature>
<organism evidence="2">
    <name type="scientific">uncultured Gemmatimonadaceae bacterium</name>
    <dbReference type="NCBI Taxonomy" id="246130"/>
    <lineage>
        <taxon>Bacteria</taxon>
        <taxon>Pseudomonadati</taxon>
        <taxon>Gemmatimonadota</taxon>
        <taxon>Gemmatimonadia</taxon>
        <taxon>Gemmatimonadales</taxon>
        <taxon>Gemmatimonadaceae</taxon>
        <taxon>environmental samples</taxon>
    </lineage>
</organism>
<evidence type="ECO:0000313" key="2">
    <source>
        <dbReference type="EMBL" id="CAA9348736.1"/>
    </source>
</evidence>
<dbReference type="AlphaFoldDB" id="A0A6J4M8I2"/>
<protein>
    <submittedName>
        <fullName evidence="2">Uncharacterized protein</fullName>
    </submittedName>
</protein>
<reference evidence="2" key="1">
    <citation type="submission" date="2020-02" db="EMBL/GenBank/DDBJ databases">
        <authorList>
            <person name="Meier V. D."/>
        </authorList>
    </citation>
    <scope>NUCLEOTIDE SEQUENCE</scope>
    <source>
        <strain evidence="2">AVDCRST_MAG11</strain>
    </source>
</reference>
<feature type="region of interest" description="Disordered" evidence="1">
    <location>
        <begin position="1"/>
        <end position="43"/>
    </location>
</feature>
<feature type="non-terminal residue" evidence="2">
    <location>
        <position position="1"/>
    </location>
</feature>
<dbReference type="EMBL" id="CADCTU010000737">
    <property type="protein sequence ID" value="CAA9348736.1"/>
    <property type="molecule type" value="Genomic_DNA"/>
</dbReference>
<evidence type="ECO:0000256" key="1">
    <source>
        <dbReference type="SAM" id="MobiDB-lite"/>
    </source>
</evidence>
<accession>A0A6J4M8I2</accession>
<gene>
    <name evidence="2" type="ORF">AVDCRST_MAG11-3384</name>
</gene>
<sequence>GVVHDPHAPPPRRRAPPRAAGPAPARARDRHRTRGARAAHPIRRVRLRPHQLLVRDPVRLVGVGPVPSAQILYV</sequence>